<dbReference type="SUPFAM" id="SSF56176">
    <property type="entry name" value="FAD-binding/transporter-associated domain-like"/>
    <property type="match status" value="1"/>
</dbReference>
<name>A0A5C3PUG0_9APHY</name>
<reference evidence="5 6" key="1">
    <citation type="journal article" date="2019" name="Nat. Ecol. Evol.">
        <title>Megaphylogeny resolves global patterns of mushroom evolution.</title>
        <authorList>
            <person name="Varga T."/>
            <person name="Krizsan K."/>
            <person name="Foldi C."/>
            <person name="Dima B."/>
            <person name="Sanchez-Garcia M."/>
            <person name="Sanchez-Ramirez S."/>
            <person name="Szollosi G.J."/>
            <person name="Szarkandi J.G."/>
            <person name="Papp V."/>
            <person name="Albert L."/>
            <person name="Andreopoulos W."/>
            <person name="Angelini C."/>
            <person name="Antonin V."/>
            <person name="Barry K.W."/>
            <person name="Bougher N.L."/>
            <person name="Buchanan P."/>
            <person name="Buyck B."/>
            <person name="Bense V."/>
            <person name="Catcheside P."/>
            <person name="Chovatia M."/>
            <person name="Cooper J."/>
            <person name="Damon W."/>
            <person name="Desjardin D."/>
            <person name="Finy P."/>
            <person name="Geml J."/>
            <person name="Haridas S."/>
            <person name="Hughes K."/>
            <person name="Justo A."/>
            <person name="Karasinski D."/>
            <person name="Kautmanova I."/>
            <person name="Kiss B."/>
            <person name="Kocsube S."/>
            <person name="Kotiranta H."/>
            <person name="LaButti K.M."/>
            <person name="Lechner B.E."/>
            <person name="Liimatainen K."/>
            <person name="Lipzen A."/>
            <person name="Lukacs Z."/>
            <person name="Mihaltcheva S."/>
            <person name="Morgado L.N."/>
            <person name="Niskanen T."/>
            <person name="Noordeloos M.E."/>
            <person name="Ohm R.A."/>
            <person name="Ortiz-Santana B."/>
            <person name="Ovrebo C."/>
            <person name="Racz N."/>
            <person name="Riley R."/>
            <person name="Savchenko A."/>
            <person name="Shiryaev A."/>
            <person name="Soop K."/>
            <person name="Spirin V."/>
            <person name="Szebenyi C."/>
            <person name="Tomsovsky M."/>
            <person name="Tulloss R.E."/>
            <person name="Uehling J."/>
            <person name="Grigoriev I.V."/>
            <person name="Vagvolgyi C."/>
            <person name="Papp T."/>
            <person name="Martin F.M."/>
            <person name="Miettinen O."/>
            <person name="Hibbett D.S."/>
            <person name="Nagy L.G."/>
        </authorList>
    </citation>
    <scope>NUCLEOTIDE SEQUENCE [LARGE SCALE GENOMIC DNA]</scope>
    <source>
        <strain evidence="5 6">HHB13444</strain>
    </source>
</reference>
<dbReference type="InParanoid" id="A0A5C3PUG0"/>
<gene>
    <name evidence="5" type="ORF">K466DRAFT_478597</name>
</gene>
<dbReference type="STRING" id="1314778.A0A5C3PUG0"/>
<keyword evidence="6" id="KW-1185">Reference proteome</keyword>
<dbReference type="Pfam" id="PF01565">
    <property type="entry name" value="FAD_binding_4"/>
    <property type="match status" value="1"/>
</dbReference>
<dbReference type="AlphaFoldDB" id="A0A5C3PUG0"/>
<feature type="domain" description="FAD-binding PCMH-type" evidence="4">
    <location>
        <begin position="131"/>
        <end position="317"/>
    </location>
</feature>
<keyword evidence="3" id="KW-0732">Signal</keyword>
<dbReference type="PROSITE" id="PS51387">
    <property type="entry name" value="FAD_PCMH"/>
    <property type="match status" value="1"/>
</dbReference>
<dbReference type="PANTHER" id="PTHR13878">
    <property type="entry name" value="GULONOLACTONE OXIDASE"/>
    <property type="match status" value="1"/>
</dbReference>
<dbReference type="GO" id="GO:0016491">
    <property type="term" value="F:oxidoreductase activity"/>
    <property type="evidence" value="ECO:0007669"/>
    <property type="project" value="UniProtKB-KW"/>
</dbReference>
<dbReference type="InterPro" id="IPR006094">
    <property type="entry name" value="Oxid_FAD_bind_N"/>
</dbReference>
<evidence type="ECO:0000256" key="1">
    <source>
        <dbReference type="ARBA" id="ARBA00005466"/>
    </source>
</evidence>
<keyword evidence="2" id="KW-0560">Oxidoreductase</keyword>
<dbReference type="InterPro" id="IPR036318">
    <property type="entry name" value="FAD-bd_PCMH-like_sf"/>
</dbReference>
<organism evidence="5 6">
    <name type="scientific">Polyporus arcularius HHB13444</name>
    <dbReference type="NCBI Taxonomy" id="1314778"/>
    <lineage>
        <taxon>Eukaryota</taxon>
        <taxon>Fungi</taxon>
        <taxon>Dikarya</taxon>
        <taxon>Basidiomycota</taxon>
        <taxon>Agaricomycotina</taxon>
        <taxon>Agaricomycetes</taxon>
        <taxon>Polyporales</taxon>
        <taxon>Polyporaceae</taxon>
        <taxon>Polyporus</taxon>
    </lineage>
</organism>
<dbReference type="InterPro" id="IPR050432">
    <property type="entry name" value="FAD-linked_Oxidoreductases_BP"/>
</dbReference>
<evidence type="ECO:0000259" key="4">
    <source>
        <dbReference type="PROSITE" id="PS51387"/>
    </source>
</evidence>
<feature type="chain" id="PRO_5022713183" evidence="3">
    <location>
        <begin position="30"/>
        <end position="590"/>
    </location>
</feature>
<dbReference type="EMBL" id="ML210981">
    <property type="protein sequence ID" value="TFK93454.1"/>
    <property type="molecule type" value="Genomic_DNA"/>
</dbReference>
<feature type="signal peptide" evidence="3">
    <location>
        <begin position="1"/>
        <end position="29"/>
    </location>
</feature>
<proteinExistence type="inferred from homology"/>
<dbReference type="Proteomes" id="UP000308197">
    <property type="component" value="Unassembled WGS sequence"/>
</dbReference>
<sequence>MHPTPAGRFLLLGFFGLLALPYFSVVTIADSGSNCRCIFGDSCWPSASDFSKLAKQVSQPLLKPLPPASPCYPLSRPSGDCEATKRLWTDPSWRANQSGAMQSANFETFVFGNDTTSACFINTTLAIPCGQGSVPVVGIDARNDADVQAAVKFAAAHNLRVVVKGNGHDLSGRSTARGSFVIWTHHMKNITFDALFTPTGAPRSEAGAQAITLGAGVQWQEAYDAVNARSRVLVGGLSPGGTVGAAGGWVLGGGHSVLSPTFGLGVDNVLQFTVVTSNGTRLTANMHRNPDLFFALRGGGGGTYGVVTSVTYKTHPNLPLISAVFSATPSGSQTSGVLQTLLTDLMKAMPGLSDAGWGGTAFVAPDATGNVGLSGSFVLFNGTMARANQSTSPFFSTVTSLASEVTFTTSLTPFDSFHAWYTAMSAQEASVAGTNGALGSWLLPRDVIENHSEHVAETLLPLTGLVMGLYAGGAVAQVDPDTMGLNPAWRTALLHTIFATGWVEGTPVNVIDGLFDQVRQNMTALRSLAPDSGAYFNEASLVEPDPLKAFFGDHRATLKAIKHIYDPIDMFVVPEGIGSDDFDDALICKL</sequence>
<evidence type="ECO:0000313" key="6">
    <source>
        <dbReference type="Proteomes" id="UP000308197"/>
    </source>
</evidence>
<dbReference type="InterPro" id="IPR016166">
    <property type="entry name" value="FAD-bd_PCMH"/>
</dbReference>
<dbReference type="Gene3D" id="3.30.465.10">
    <property type="match status" value="1"/>
</dbReference>
<dbReference type="Gene3D" id="3.40.462.20">
    <property type="match status" value="1"/>
</dbReference>
<evidence type="ECO:0000256" key="3">
    <source>
        <dbReference type="SAM" id="SignalP"/>
    </source>
</evidence>
<evidence type="ECO:0000256" key="2">
    <source>
        <dbReference type="ARBA" id="ARBA00023002"/>
    </source>
</evidence>
<accession>A0A5C3PUG0</accession>
<dbReference type="PANTHER" id="PTHR13878:SF91">
    <property type="entry name" value="FAD BINDING DOMAIN PROTEIN (AFU_ORTHOLOGUE AFUA_6G12070)-RELATED"/>
    <property type="match status" value="1"/>
</dbReference>
<protein>
    <submittedName>
        <fullName evidence="5">FAD-binding domain-containing protein</fullName>
    </submittedName>
</protein>
<dbReference type="InterPro" id="IPR016169">
    <property type="entry name" value="FAD-bd_PCMH_sub2"/>
</dbReference>
<evidence type="ECO:0000313" key="5">
    <source>
        <dbReference type="EMBL" id="TFK93454.1"/>
    </source>
</evidence>
<comment type="similarity">
    <text evidence="1">Belongs to the oxygen-dependent FAD-linked oxidoreductase family.</text>
</comment>
<dbReference type="GO" id="GO:0071949">
    <property type="term" value="F:FAD binding"/>
    <property type="evidence" value="ECO:0007669"/>
    <property type="project" value="InterPro"/>
</dbReference>